<keyword evidence="2" id="KW-1185">Reference proteome</keyword>
<organism evidence="1 2">
    <name type="scientific">Macrosiphum euphorbiae</name>
    <name type="common">potato aphid</name>
    <dbReference type="NCBI Taxonomy" id="13131"/>
    <lineage>
        <taxon>Eukaryota</taxon>
        <taxon>Metazoa</taxon>
        <taxon>Ecdysozoa</taxon>
        <taxon>Arthropoda</taxon>
        <taxon>Hexapoda</taxon>
        <taxon>Insecta</taxon>
        <taxon>Pterygota</taxon>
        <taxon>Neoptera</taxon>
        <taxon>Paraneoptera</taxon>
        <taxon>Hemiptera</taxon>
        <taxon>Sternorrhyncha</taxon>
        <taxon>Aphidomorpha</taxon>
        <taxon>Aphidoidea</taxon>
        <taxon>Aphididae</taxon>
        <taxon>Macrosiphini</taxon>
        <taxon>Macrosiphum</taxon>
    </lineage>
</organism>
<dbReference type="EMBL" id="CARXXK010000002">
    <property type="protein sequence ID" value="CAI6357137.1"/>
    <property type="molecule type" value="Genomic_DNA"/>
</dbReference>
<comment type="caution">
    <text evidence="1">The sequence shown here is derived from an EMBL/GenBank/DDBJ whole genome shotgun (WGS) entry which is preliminary data.</text>
</comment>
<dbReference type="AlphaFoldDB" id="A0AAV0WNH6"/>
<evidence type="ECO:0000313" key="1">
    <source>
        <dbReference type="EMBL" id="CAI6357137.1"/>
    </source>
</evidence>
<gene>
    <name evidence="1" type="ORF">MEUPH1_LOCUS12795</name>
</gene>
<evidence type="ECO:0000313" key="2">
    <source>
        <dbReference type="Proteomes" id="UP001160148"/>
    </source>
</evidence>
<name>A0AAV0WNH6_9HEMI</name>
<reference evidence="1 2" key="1">
    <citation type="submission" date="2023-01" db="EMBL/GenBank/DDBJ databases">
        <authorList>
            <person name="Whitehead M."/>
        </authorList>
    </citation>
    <scope>NUCLEOTIDE SEQUENCE [LARGE SCALE GENOMIC DNA]</scope>
</reference>
<dbReference type="Proteomes" id="UP001160148">
    <property type="component" value="Unassembled WGS sequence"/>
</dbReference>
<accession>A0AAV0WNH6</accession>
<protein>
    <submittedName>
        <fullName evidence="1">Uncharacterized protein</fullName>
    </submittedName>
</protein>
<sequence>MSPKSHQHGDCVSASHDSLTTTTSLFFSSLMVDANLLNAVPTFSRDSWRALTTDSNSIIVALASSLRSLDNAASRALALVPSKEIPPSYRMVYRAQSLHRRI</sequence>
<proteinExistence type="predicted"/>